<evidence type="ECO:0000313" key="2">
    <source>
        <dbReference type="EMBL" id="KAL0829472.1"/>
    </source>
</evidence>
<keyword evidence="1" id="KW-0812">Transmembrane</keyword>
<proteinExistence type="predicted"/>
<organism evidence="2 5">
    <name type="scientific">Loxostege sticticalis</name>
    <name type="common">Beet webworm moth</name>
    <dbReference type="NCBI Taxonomy" id="481309"/>
    <lineage>
        <taxon>Eukaryota</taxon>
        <taxon>Metazoa</taxon>
        <taxon>Ecdysozoa</taxon>
        <taxon>Arthropoda</taxon>
        <taxon>Hexapoda</taxon>
        <taxon>Insecta</taxon>
        <taxon>Pterygota</taxon>
        <taxon>Neoptera</taxon>
        <taxon>Endopterygota</taxon>
        <taxon>Lepidoptera</taxon>
        <taxon>Glossata</taxon>
        <taxon>Ditrysia</taxon>
        <taxon>Pyraloidea</taxon>
        <taxon>Crambidae</taxon>
        <taxon>Pyraustinae</taxon>
        <taxon>Loxostege</taxon>
    </lineage>
</organism>
<reference evidence="4 5" key="1">
    <citation type="submission" date="2024-06" db="EMBL/GenBank/DDBJ databases">
        <title>A chromosome-level genome assembly of beet webworm, Loxostege sticticalis.</title>
        <authorList>
            <person name="Zhang Y."/>
        </authorList>
    </citation>
    <scope>NUCLEOTIDE SEQUENCE [LARGE SCALE GENOMIC DNA]</scope>
    <source>
        <strain evidence="3">AQ026</strain>
        <strain evidence="2">AQ028</strain>
        <tissue evidence="2">Male pupae</tissue>
        <tissue evidence="3">Whole body</tissue>
    </source>
</reference>
<evidence type="ECO:0000313" key="5">
    <source>
        <dbReference type="Proteomes" id="UP001549921"/>
    </source>
</evidence>
<dbReference type="PROSITE" id="PS51257">
    <property type="entry name" value="PROKAR_LIPOPROTEIN"/>
    <property type="match status" value="1"/>
</dbReference>
<keyword evidence="1" id="KW-0472">Membrane</keyword>
<gene>
    <name evidence="3" type="ORF">ABMA27_004072</name>
    <name evidence="2" type="ORF">ABMA28_004234</name>
</gene>
<dbReference type="EMBL" id="JBEUOH010000015">
    <property type="protein sequence ID" value="KAL0879121.1"/>
    <property type="molecule type" value="Genomic_DNA"/>
</dbReference>
<dbReference type="Proteomes" id="UP001549920">
    <property type="component" value="Unassembled WGS sequence"/>
</dbReference>
<feature type="transmembrane region" description="Helical" evidence="1">
    <location>
        <begin position="96"/>
        <end position="117"/>
    </location>
</feature>
<feature type="transmembrane region" description="Helical" evidence="1">
    <location>
        <begin position="59"/>
        <end position="84"/>
    </location>
</feature>
<keyword evidence="4" id="KW-1185">Reference proteome</keyword>
<evidence type="ECO:0000313" key="4">
    <source>
        <dbReference type="Proteomes" id="UP001549920"/>
    </source>
</evidence>
<dbReference type="InterPro" id="IPR031720">
    <property type="entry name" value="DUF4728"/>
</dbReference>
<feature type="transmembrane region" description="Helical" evidence="1">
    <location>
        <begin position="123"/>
        <end position="148"/>
    </location>
</feature>
<protein>
    <submittedName>
        <fullName evidence="2">Uncharacterized protein</fullName>
    </submittedName>
</protein>
<evidence type="ECO:0000313" key="3">
    <source>
        <dbReference type="EMBL" id="KAL0879121.1"/>
    </source>
</evidence>
<feature type="transmembrane region" description="Helical" evidence="1">
    <location>
        <begin position="20"/>
        <end position="43"/>
    </location>
</feature>
<keyword evidence="1" id="KW-1133">Transmembrane helix</keyword>
<dbReference type="PANTHER" id="PTHR36694:SF11">
    <property type="entry name" value="LP21121P-RELATED"/>
    <property type="match status" value="1"/>
</dbReference>
<evidence type="ECO:0000256" key="1">
    <source>
        <dbReference type="SAM" id="Phobius"/>
    </source>
</evidence>
<sequence length="181" mass="20177">MGVPMVKRCCCCSLQTGTLIIGCLYTLWALLELTVYCLMVTLWPLGDKRNDGTVSVHKFVLYVTAAAVSGVHLLSSILLIVAAWKKLPSLTLPWTIVTGIITAIYFVFCLTGISLVIQDSGTILGVETAFICVYLARACISVYCIVVVHSRHKQLMYEEDEDRFQHSGKLYKSVRTDEHRL</sequence>
<dbReference type="AlphaFoldDB" id="A0ABD0SX33"/>
<dbReference type="Proteomes" id="UP001549921">
    <property type="component" value="Unassembled WGS sequence"/>
</dbReference>
<dbReference type="PANTHER" id="PTHR36694">
    <property type="entry name" value="PASIFLORA 1, ISOFORM A-RELATED"/>
    <property type="match status" value="1"/>
</dbReference>
<comment type="caution">
    <text evidence="2">The sequence shown here is derived from an EMBL/GenBank/DDBJ whole genome shotgun (WGS) entry which is preliminary data.</text>
</comment>
<accession>A0ABD0SX33</accession>
<name>A0ABD0SX33_LOXSC</name>
<dbReference type="Pfam" id="PF15860">
    <property type="entry name" value="DUF4728"/>
    <property type="match status" value="1"/>
</dbReference>
<dbReference type="EMBL" id="JBEDNZ010000015">
    <property type="protein sequence ID" value="KAL0829472.1"/>
    <property type="molecule type" value="Genomic_DNA"/>
</dbReference>